<dbReference type="Gene3D" id="3.30.70.20">
    <property type="match status" value="1"/>
</dbReference>
<evidence type="ECO:0000256" key="14">
    <source>
        <dbReference type="PIRNR" id="PIRNR006439"/>
    </source>
</evidence>
<dbReference type="PROSITE" id="PS51379">
    <property type="entry name" value="4FE4S_FER_2"/>
    <property type="match status" value="2"/>
</dbReference>
<dbReference type="InterPro" id="IPR045025">
    <property type="entry name" value="HACL1-like"/>
</dbReference>
<dbReference type="EC" id="1.2.7.8" evidence="3 14"/>
<feature type="domain" description="4Fe-4S ferredoxin-type" evidence="16">
    <location>
        <begin position="558"/>
        <end position="587"/>
    </location>
</feature>
<dbReference type="InterPro" id="IPR017900">
    <property type="entry name" value="4Fe4S_Fe_S_CS"/>
</dbReference>
<keyword evidence="10 14" id="KW-0408">Iron</keyword>
<dbReference type="EMBL" id="SORI01000010">
    <property type="protein sequence ID" value="TDY59925.1"/>
    <property type="molecule type" value="Genomic_DNA"/>
</dbReference>
<dbReference type="SUPFAM" id="SSF52518">
    <property type="entry name" value="Thiamin diphosphate-binding fold (THDP-binding)"/>
    <property type="match status" value="2"/>
</dbReference>
<evidence type="ECO:0000256" key="9">
    <source>
        <dbReference type="ARBA" id="ARBA00023002"/>
    </source>
</evidence>
<dbReference type="SUPFAM" id="SSF52922">
    <property type="entry name" value="TK C-terminal domain-like"/>
    <property type="match status" value="1"/>
</dbReference>
<accession>A0A4R8M860</accession>
<feature type="binding site" evidence="15">
    <location>
        <position position="570"/>
    </location>
    <ligand>
        <name>[4Fe-4S] cluster</name>
        <dbReference type="ChEBI" id="CHEBI:49883"/>
        <label>2</label>
    </ligand>
</feature>
<comment type="caution">
    <text evidence="17">The sequence shown here is derived from an EMBL/GenBank/DDBJ whole genome shotgun (WGS) entry which is preliminary data.</text>
</comment>
<feature type="binding site" evidence="15">
    <location>
        <position position="539"/>
    </location>
    <ligand>
        <name>[4Fe-4S] cluster</name>
        <dbReference type="ChEBI" id="CHEBI:49883"/>
        <label>1</label>
    </ligand>
</feature>
<reference evidence="17 18" key="1">
    <citation type="submission" date="2019-03" db="EMBL/GenBank/DDBJ databases">
        <title>Genomic Encyclopedia of Type Strains, Phase IV (KMG-IV): sequencing the most valuable type-strain genomes for metagenomic binning, comparative biology and taxonomic classification.</title>
        <authorList>
            <person name="Goeker M."/>
        </authorList>
    </citation>
    <scope>NUCLEOTIDE SEQUENCE [LARGE SCALE GENOMIC DNA]</scope>
    <source>
        <strain evidence="17 18">DSM 25964</strain>
    </source>
</reference>
<comment type="catalytic activity">
    <reaction evidence="13 14">
        <text>indole-3-pyruvate + 2 oxidized [2Fe-2S]-[ferredoxin] + CoA = (indol-3-yl)acetyl-CoA + 2 reduced [2Fe-2S]-[ferredoxin] + CO2 + H(+)</text>
        <dbReference type="Rhea" id="RHEA:12645"/>
        <dbReference type="Rhea" id="RHEA-COMP:10000"/>
        <dbReference type="Rhea" id="RHEA-COMP:10001"/>
        <dbReference type="ChEBI" id="CHEBI:15378"/>
        <dbReference type="ChEBI" id="CHEBI:16526"/>
        <dbReference type="ChEBI" id="CHEBI:17640"/>
        <dbReference type="ChEBI" id="CHEBI:33737"/>
        <dbReference type="ChEBI" id="CHEBI:33738"/>
        <dbReference type="ChEBI" id="CHEBI:57271"/>
        <dbReference type="ChEBI" id="CHEBI:57287"/>
        <dbReference type="EC" id="1.2.7.8"/>
    </reaction>
</comment>
<feature type="binding site" evidence="15">
    <location>
        <position position="577"/>
    </location>
    <ligand>
        <name>[4Fe-4S] cluster</name>
        <dbReference type="ChEBI" id="CHEBI:49883"/>
        <label>1</label>
    </ligand>
</feature>
<keyword evidence="8 14" id="KW-0249">Electron transport</keyword>
<keyword evidence="17" id="KW-0670">Pyruvate</keyword>
<keyword evidence="18" id="KW-1185">Reference proteome</keyword>
<dbReference type="PANTHER" id="PTHR43710">
    <property type="entry name" value="2-HYDROXYACYL-COA LYASE"/>
    <property type="match status" value="1"/>
</dbReference>
<dbReference type="InterPro" id="IPR029061">
    <property type="entry name" value="THDP-binding"/>
</dbReference>
<dbReference type="NCBIfam" id="TIGR03336">
    <property type="entry name" value="IOR_alpha"/>
    <property type="match status" value="1"/>
</dbReference>
<gene>
    <name evidence="17" type="ORF">C8D99_11052</name>
</gene>
<evidence type="ECO:0000256" key="2">
    <source>
        <dbReference type="ARBA" id="ARBA00011238"/>
    </source>
</evidence>
<comment type="cofactor">
    <cofactor evidence="14 15">
        <name>[4Fe-4S] cluster</name>
        <dbReference type="ChEBI" id="CHEBI:49883"/>
    </cofactor>
    <text evidence="14 15">Binds 2 [4Fe-4S] clusters. In this family the first cluster has a non-standard and varying [4Fe-4S] binding motif CX(2)CX(2)CX(4-5)CP.</text>
</comment>
<dbReference type="Gene3D" id="3.40.50.920">
    <property type="match status" value="1"/>
</dbReference>
<dbReference type="PIRSF" id="PIRSF006439">
    <property type="entry name" value="Indolepyruvate_ferr_oxidored"/>
    <property type="match status" value="1"/>
</dbReference>
<evidence type="ECO:0000256" key="3">
    <source>
        <dbReference type="ARBA" id="ARBA00012812"/>
    </source>
</evidence>
<evidence type="ECO:0000256" key="11">
    <source>
        <dbReference type="ARBA" id="ARBA00023014"/>
    </source>
</evidence>
<evidence type="ECO:0000256" key="12">
    <source>
        <dbReference type="ARBA" id="ARBA00030514"/>
    </source>
</evidence>
<feature type="binding site" evidence="15">
    <location>
        <position position="550"/>
    </location>
    <ligand>
        <name>[4Fe-4S] cluster</name>
        <dbReference type="ChEBI" id="CHEBI:49883"/>
        <label>2</label>
    </ligand>
</feature>
<evidence type="ECO:0000256" key="6">
    <source>
        <dbReference type="ARBA" id="ARBA00022485"/>
    </source>
</evidence>
<dbReference type="CDD" id="cd02008">
    <property type="entry name" value="TPP_IOR_alpha"/>
    <property type="match status" value="1"/>
</dbReference>
<dbReference type="GO" id="GO:0043805">
    <property type="term" value="F:indolepyruvate ferredoxin oxidoreductase activity"/>
    <property type="evidence" value="ECO:0007669"/>
    <property type="project" value="UniProtKB-UniRule"/>
</dbReference>
<dbReference type="Proteomes" id="UP000295066">
    <property type="component" value="Unassembled WGS sequence"/>
</dbReference>
<evidence type="ECO:0000256" key="4">
    <source>
        <dbReference type="ARBA" id="ARBA00017710"/>
    </source>
</evidence>
<dbReference type="GO" id="GO:0030976">
    <property type="term" value="F:thiamine pyrophosphate binding"/>
    <property type="evidence" value="ECO:0007669"/>
    <property type="project" value="InterPro"/>
</dbReference>
<evidence type="ECO:0000256" key="7">
    <source>
        <dbReference type="ARBA" id="ARBA00022723"/>
    </source>
</evidence>
<name>A0A4R8M860_9BACT</name>
<dbReference type="OrthoDB" id="9804603at2"/>
<comment type="subunit">
    <text evidence="2">Heterodimer of the IorA and IorB subunits.</text>
</comment>
<dbReference type="Pfam" id="PF01855">
    <property type="entry name" value="POR_N"/>
    <property type="match status" value="1"/>
</dbReference>
<dbReference type="RefSeq" id="WP_133957769.1">
    <property type="nucleotide sequence ID" value="NZ_SORI01000010.1"/>
</dbReference>
<dbReference type="Pfam" id="PF00037">
    <property type="entry name" value="Fer4"/>
    <property type="match status" value="1"/>
</dbReference>
<feature type="binding site" evidence="15">
    <location>
        <position position="573"/>
    </location>
    <ligand>
        <name>[4Fe-4S] cluster</name>
        <dbReference type="ChEBI" id="CHEBI:49883"/>
        <label>2</label>
    </ligand>
</feature>
<dbReference type="CDD" id="cd07034">
    <property type="entry name" value="TPP_PYR_PFOR_IOR-alpha_like"/>
    <property type="match status" value="1"/>
</dbReference>
<dbReference type="Pfam" id="PF02775">
    <property type="entry name" value="TPP_enzyme_C"/>
    <property type="match status" value="1"/>
</dbReference>
<evidence type="ECO:0000256" key="13">
    <source>
        <dbReference type="ARBA" id="ARBA00048332"/>
    </source>
</evidence>
<dbReference type="PROSITE" id="PS00198">
    <property type="entry name" value="4FE4S_FER_1"/>
    <property type="match status" value="1"/>
</dbReference>
<keyword evidence="11 14" id="KW-0411">Iron-sulfur</keyword>
<feature type="binding site" evidence="15">
    <location>
        <position position="567"/>
    </location>
    <ligand>
        <name>[4Fe-4S] cluster</name>
        <dbReference type="ChEBI" id="CHEBI:49883"/>
        <label>2</label>
    </ligand>
</feature>
<dbReference type="InterPro" id="IPR011766">
    <property type="entry name" value="TPP_enzyme_TPP-bd"/>
</dbReference>
<dbReference type="PANTHER" id="PTHR43710:SF5">
    <property type="entry name" value="INDOLEPYRUVATE FERREDOXIN OXIDOREDUCTASE ALPHA SUBUNIT"/>
    <property type="match status" value="1"/>
</dbReference>
<evidence type="ECO:0000256" key="8">
    <source>
        <dbReference type="ARBA" id="ARBA00022982"/>
    </source>
</evidence>
<evidence type="ECO:0000313" key="17">
    <source>
        <dbReference type="EMBL" id="TDY59925.1"/>
    </source>
</evidence>
<evidence type="ECO:0000256" key="10">
    <source>
        <dbReference type="ARBA" id="ARBA00023004"/>
    </source>
</evidence>
<dbReference type="AlphaFoldDB" id="A0A4R8M860"/>
<evidence type="ECO:0000313" key="18">
    <source>
        <dbReference type="Proteomes" id="UP000295066"/>
    </source>
</evidence>
<keyword evidence="9 14" id="KW-0560">Oxidoreductase</keyword>
<dbReference type="InterPro" id="IPR002880">
    <property type="entry name" value="Pyrv_Fd/Flavodoxin_OxRdtase_N"/>
</dbReference>
<evidence type="ECO:0000256" key="1">
    <source>
        <dbReference type="ARBA" id="ARBA00002995"/>
    </source>
</evidence>
<feature type="binding site" evidence="15">
    <location>
        <position position="545"/>
    </location>
    <ligand>
        <name>[4Fe-4S] cluster</name>
        <dbReference type="ChEBI" id="CHEBI:49883"/>
        <label>1</label>
    </ligand>
</feature>
<organism evidence="17 18">
    <name type="scientific">Aminivibrio pyruvatiphilus</name>
    <dbReference type="NCBI Taxonomy" id="1005740"/>
    <lineage>
        <taxon>Bacteria</taxon>
        <taxon>Thermotogati</taxon>
        <taxon>Synergistota</taxon>
        <taxon>Synergistia</taxon>
        <taxon>Synergistales</taxon>
        <taxon>Aminobacteriaceae</taxon>
        <taxon>Aminivibrio</taxon>
    </lineage>
</organism>
<keyword evidence="5 14" id="KW-0813">Transport</keyword>
<dbReference type="FunFam" id="3.40.50.970:FF:000039">
    <property type="entry name" value="Indolepyruvate oxidoreductase subunit IorA"/>
    <property type="match status" value="1"/>
</dbReference>
<evidence type="ECO:0000256" key="5">
    <source>
        <dbReference type="ARBA" id="ARBA00022448"/>
    </source>
</evidence>
<feature type="domain" description="4Fe-4S ferredoxin-type" evidence="16">
    <location>
        <begin position="530"/>
        <end position="551"/>
    </location>
</feature>
<sequence>MKVILTGNEAVARGAWEAGGHVAAAYPGTPSTEILENIARFPEVYSEWSPNEKVALEVASGASIAGARALCAMKHVGLNVAADPFFTMSYIGVNGGLVIVSADDPGLSSSQNEQDNRWYALHAKVPMLEPSDSQECLDFTRAAFEISEGFDTPVLLRLTTRICHSKSVVETGERIELPVREYERNPAKNAMLPAFARQKHHMVEKRLEELREFGESSPFNSVTMAEGSEIGVIASGVGYQYAREALGDGASFLKIGFSWPLPRRLIREFASKVKTLWVVEENDPFLETEIRAMGIPCFGKDVLPVVDELTPAIVARAVLGKEPAPGREGEVPPPNRPPLLCPGCPHRGLFFPLSKKKDVIVTGDIGCYGLGSMPPLNVGETTICMGAGFSAAIGFQKAGEKAGRNEKVFGILGDSTFFHSGITGLIDAVVNKSRGVFVIMDNRITAMTGQQENPGSGRTLSGEETVALDIPKICEACGVKGENIHVVDPYDLKASAEAVDRAWAAEETSVIVTTRPCALLKDVQKERAGLKCSVDEERCVLCGACLKLGCPAITKRDGRVVIDRAACNGCGLCVQVCPKNAIGREGDAR</sequence>
<keyword evidence="6 14" id="KW-0004">4Fe-4S</keyword>
<dbReference type="GO" id="GO:0051539">
    <property type="term" value="F:4 iron, 4 sulfur cluster binding"/>
    <property type="evidence" value="ECO:0007669"/>
    <property type="project" value="UniProtKB-UniRule"/>
</dbReference>
<evidence type="ECO:0000259" key="16">
    <source>
        <dbReference type="PROSITE" id="PS51379"/>
    </source>
</evidence>
<feature type="binding site" evidence="15">
    <location>
        <position position="542"/>
    </location>
    <ligand>
        <name>[4Fe-4S] cluster</name>
        <dbReference type="ChEBI" id="CHEBI:49883"/>
        <label>1</label>
    </ligand>
</feature>
<evidence type="ECO:0000256" key="15">
    <source>
        <dbReference type="PIRSR" id="PIRSR006439-50"/>
    </source>
</evidence>
<dbReference type="GO" id="GO:0046872">
    <property type="term" value="F:metal ion binding"/>
    <property type="evidence" value="ECO:0007669"/>
    <property type="project" value="UniProtKB-UniRule"/>
</dbReference>
<dbReference type="Gene3D" id="3.40.50.970">
    <property type="match status" value="2"/>
</dbReference>
<dbReference type="InterPro" id="IPR017721">
    <property type="entry name" value="IorA"/>
</dbReference>
<proteinExistence type="predicted"/>
<dbReference type="InterPro" id="IPR009014">
    <property type="entry name" value="Transketo_C/PFOR_II"/>
</dbReference>
<comment type="function">
    <text evidence="1 14">Catalyzes the ferredoxin-dependent oxidative decarboxylation of arylpyruvates.</text>
</comment>
<dbReference type="SUPFAM" id="SSF54862">
    <property type="entry name" value="4Fe-4S ferredoxins"/>
    <property type="match status" value="1"/>
</dbReference>
<keyword evidence="7 14" id="KW-0479">Metal-binding</keyword>
<dbReference type="InterPro" id="IPR017896">
    <property type="entry name" value="4Fe4S_Fe-S-bd"/>
</dbReference>
<protein>
    <recommendedName>
        <fullName evidence="4 14">Indolepyruvate oxidoreductase subunit IorA</fullName>
        <shortName evidence="14">IOR</shortName>
        <ecNumber evidence="3 14">1.2.7.8</ecNumber>
    </recommendedName>
    <alternativeName>
        <fullName evidence="12 14">Indolepyruvate ferredoxin oxidoreductase subunit alpha</fullName>
    </alternativeName>
</protein>